<dbReference type="STRING" id="1408281.Epro_0746"/>
<keyword evidence="5 8" id="KW-0998">Cell outer membrane</keyword>
<keyword evidence="6 8" id="KW-0449">Lipoprotein</keyword>
<dbReference type="NCBIfam" id="TIGR02802">
    <property type="entry name" value="Pal_lipo"/>
    <property type="match status" value="1"/>
</dbReference>
<dbReference type="KEGG" id="epo:Epro_0746"/>
<dbReference type="PROSITE" id="PS51257">
    <property type="entry name" value="PROKAR_LIPOPROTEIN"/>
    <property type="match status" value="1"/>
</dbReference>
<reference evidence="12 13" key="1">
    <citation type="submission" date="2014-09" db="EMBL/GenBank/DDBJ databases">
        <title>Complete genome sequence of Endomicrobium proavitum.</title>
        <authorList>
            <person name="Zheng H."/>
        </authorList>
    </citation>
    <scope>NUCLEOTIDE SEQUENCE [LARGE SCALE GENOMIC DNA]</scope>
    <source>
        <strain evidence="12 13">Rsa215</strain>
    </source>
</reference>
<comment type="similarity">
    <text evidence="8">Belongs to the Pal lipoprotein family.</text>
</comment>
<accession>A0A0G3WJR9</accession>
<dbReference type="Pfam" id="PF00691">
    <property type="entry name" value="OmpA"/>
    <property type="match status" value="1"/>
</dbReference>
<dbReference type="InterPro" id="IPR039001">
    <property type="entry name" value="Pal"/>
</dbReference>
<dbReference type="GO" id="GO:0051301">
    <property type="term" value="P:cell division"/>
    <property type="evidence" value="ECO:0007669"/>
    <property type="project" value="UniProtKB-KW"/>
</dbReference>
<evidence type="ECO:0000256" key="7">
    <source>
        <dbReference type="ARBA" id="ARBA00023306"/>
    </source>
</evidence>
<evidence type="ECO:0000256" key="1">
    <source>
        <dbReference type="ARBA" id="ARBA00022618"/>
    </source>
</evidence>
<keyword evidence="2 8" id="KW-0732">Signal</keyword>
<dbReference type="Gene3D" id="3.30.1330.60">
    <property type="entry name" value="OmpA-like domain"/>
    <property type="match status" value="1"/>
</dbReference>
<gene>
    <name evidence="8" type="primary">pal</name>
    <name evidence="12" type="ORF">Epro_0746</name>
</gene>
<comment type="subcellular location">
    <subcellularLocation>
        <location evidence="8">Cell outer membrane</location>
        <topology evidence="8">Lipid-anchor</topology>
    </subcellularLocation>
</comment>
<feature type="signal peptide" evidence="10">
    <location>
        <begin position="1"/>
        <end position="16"/>
    </location>
</feature>
<dbReference type="HAMAP" id="MF_02204">
    <property type="entry name" value="Pal"/>
    <property type="match status" value="1"/>
</dbReference>
<protein>
    <recommendedName>
        <fullName evidence="8">Peptidoglycan-associated lipoprotein</fullName>
        <shortName evidence="8">PAL</shortName>
    </recommendedName>
</protein>
<dbReference type="InterPro" id="IPR006664">
    <property type="entry name" value="OMP_bac"/>
</dbReference>
<dbReference type="AlphaFoldDB" id="A0A0G3WJR9"/>
<feature type="region of interest" description="Disordered" evidence="9">
    <location>
        <begin position="135"/>
        <end position="161"/>
    </location>
</feature>
<evidence type="ECO:0000313" key="12">
    <source>
        <dbReference type="EMBL" id="AKL98125.1"/>
    </source>
</evidence>
<dbReference type="PROSITE" id="PS51123">
    <property type="entry name" value="OMPA_2"/>
    <property type="match status" value="1"/>
</dbReference>
<feature type="domain" description="OmpA-like" evidence="11">
    <location>
        <begin position="46"/>
        <end position="161"/>
    </location>
</feature>
<dbReference type="Proteomes" id="UP000035337">
    <property type="component" value="Chromosome"/>
</dbReference>
<dbReference type="PRINTS" id="PR01021">
    <property type="entry name" value="OMPADOMAIN"/>
</dbReference>
<dbReference type="InterPro" id="IPR050330">
    <property type="entry name" value="Bact_OuterMem_StrucFunc"/>
</dbReference>
<keyword evidence="4 8" id="KW-0564">Palmitate</keyword>
<dbReference type="RefSeq" id="WP_052570666.1">
    <property type="nucleotide sequence ID" value="NZ_CP009498.1"/>
</dbReference>
<dbReference type="PANTHER" id="PTHR30329">
    <property type="entry name" value="STATOR ELEMENT OF FLAGELLAR MOTOR COMPLEX"/>
    <property type="match status" value="1"/>
</dbReference>
<evidence type="ECO:0000256" key="9">
    <source>
        <dbReference type="SAM" id="MobiDB-lite"/>
    </source>
</evidence>
<dbReference type="InterPro" id="IPR036737">
    <property type="entry name" value="OmpA-like_sf"/>
</dbReference>
<dbReference type="InterPro" id="IPR006665">
    <property type="entry name" value="OmpA-like"/>
</dbReference>
<keyword evidence="13" id="KW-1185">Reference proteome</keyword>
<evidence type="ECO:0000256" key="5">
    <source>
        <dbReference type="ARBA" id="ARBA00023237"/>
    </source>
</evidence>
<evidence type="ECO:0000256" key="10">
    <source>
        <dbReference type="SAM" id="SignalP"/>
    </source>
</evidence>
<dbReference type="InterPro" id="IPR014169">
    <property type="entry name" value="Pal_lipo_C"/>
</dbReference>
<proteinExistence type="inferred from homology"/>
<evidence type="ECO:0000256" key="4">
    <source>
        <dbReference type="ARBA" id="ARBA00023139"/>
    </source>
</evidence>
<dbReference type="SUPFAM" id="SSF103088">
    <property type="entry name" value="OmpA-like"/>
    <property type="match status" value="1"/>
</dbReference>
<dbReference type="EMBL" id="CP009498">
    <property type="protein sequence ID" value="AKL98125.1"/>
    <property type="molecule type" value="Genomic_DNA"/>
</dbReference>
<dbReference type="PANTHER" id="PTHR30329:SF21">
    <property type="entry name" value="LIPOPROTEIN YIAD-RELATED"/>
    <property type="match status" value="1"/>
</dbReference>
<sequence>MKKILLLAMFGVLVFAAGCKKGDVQPGSGADSSGTVDTSVEPTYRGETETNPNLKTIRFDFDKSELSASAIETLKDNAKWLLKNPKVNIVVEGHTDERGTTEYNLTLAQRRASTVRQYYIQLGVAGNRIATISYGEEKPANPASNEAAWSENRRSESKNQK</sequence>
<feature type="compositionally biased region" description="Basic and acidic residues" evidence="9">
    <location>
        <begin position="151"/>
        <end position="161"/>
    </location>
</feature>
<evidence type="ECO:0000256" key="2">
    <source>
        <dbReference type="ARBA" id="ARBA00022729"/>
    </source>
</evidence>
<feature type="chain" id="PRO_5005186213" description="Peptidoglycan-associated lipoprotein" evidence="10">
    <location>
        <begin position="17"/>
        <end position="161"/>
    </location>
</feature>
<keyword evidence="1" id="KW-0132">Cell division</keyword>
<dbReference type="CDD" id="cd07185">
    <property type="entry name" value="OmpA_C-like"/>
    <property type="match status" value="1"/>
</dbReference>
<evidence type="ECO:0000259" key="11">
    <source>
        <dbReference type="PROSITE" id="PS51123"/>
    </source>
</evidence>
<dbReference type="OrthoDB" id="9809164at2"/>
<dbReference type="PATRIC" id="fig|1408281.3.peg.764"/>
<feature type="compositionally biased region" description="Polar residues" evidence="9">
    <location>
        <begin position="30"/>
        <end position="41"/>
    </location>
</feature>
<evidence type="ECO:0000256" key="8">
    <source>
        <dbReference type="HAMAP-Rule" id="MF_02204"/>
    </source>
</evidence>
<feature type="region of interest" description="Disordered" evidence="9">
    <location>
        <begin position="24"/>
        <end position="49"/>
    </location>
</feature>
<evidence type="ECO:0000256" key="3">
    <source>
        <dbReference type="ARBA" id="ARBA00023136"/>
    </source>
</evidence>
<name>A0A0G3WJR9_9BACT</name>
<dbReference type="GO" id="GO:0009279">
    <property type="term" value="C:cell outer membrane"/>
    <property type="evidence" value="ECO:0007669"/>
    <property type="project" value="UniProtKB-SubCell"/>
</dbReference>
<evidence type="ECO:0000256" key="6">
    <source>
        <dbReference type="ARBA" id="ARBA00023288"/>
    </source>
</evidence>
<evidence type="ECO:0000313" key="13">
    <source>
        <dbReference type="Proteomes" id="UP000035337"/>
    </source>
</evidence>
<organism evidence="12 13">
    <name type="scientific">Endomicrobium proavitum</name>
    <dbReference type="NCBI Taxonomy" id="1408281"/>
    <lineage>
        <taxon>Bacteria</taxon>
        <taxon>Pseudomonadati</taxon>
        <taxon>Elusimicrobiota</taxon>
        <taxon>Endomicrobiia</taxon>
        <taxon>Endomicrobiales</taxon>
        <taxon>Endomicrobiaceae</taxon>
        <taxon>Endomicrobium</taxon>
    </lineage>
</organism>
<keyword evidence="3 8" id="KW-0472">Membrane</keyword>
<keyword evidence="7" id="KW-0131">Cell cycle</keyword>